<evidence type="ECO:0000259" key="5">
    <source>
        <dbReference type="Pfam" id="PF04198"/>
    </source>
</evidence>
<dbReference type="Gene3D" id="3.40.50.1360">
    <property type="match status" value="1"/>
</dbReference>
<gene>
    <name evidence="6" type="ORF">GCM10008096_01860</name>
</gene>
<keyword evidence="4" id="KW-0804">Transcription</keyword>
<protein>
    <submittedName>
        <fullName evidence="6">DNA-binding transcriptional regulator</fullName>
    </submittedName>
</protein>
<dbReference type="Pfam" id="PF04198">
    <property type="entry name" value="Sugar-bind"/>
    <property type="match status" value="1"/>
</dbReference>
<feature type="domain" description="Sugar-binding" evidence="5">
    <location>
        <begin position="66"/>
        <end position="303"/>
    </location>
</feature>
<accession>A0ABQ3GA81</accession>
<evidence type="ECO:0000256" key="4">
    <source>
        <dbReference type="ARBA" id="ARBA00023163"/>
    </source>
</evidence>
<evidence type="ECO:0000256" key="2">
    <source>
        <dbReference type="ARBA" id="ARBA00023015"/>
    </source>
</evidence>
<dbReference type="InterPro" id="IPR037171">
    <property type="entry name" value="NagB/RpiA_transferase-like"/>
</dbReference>
<dbReference type="PANTHER" id="PTHR34294">
    <property type="entry name" value="TRANSCRIPTIONAL REGULATOR-RELATED"/>
    <property type="match status" value="1"/>
</dbReference>
<evidence type="ECO:0000313" key="6">
    <source>
        <dbReference type="EMBL" id="GHC99563.1"/>
    </source>
</evidence>
<dbReference type="RefSeq" id="WP_189348227.1">
    <property type="nucleotide sequence ID" value="NZ_BMXK01000001.1"/>
</dbReference>
<keyword evidence="2" id="KW-0805">Transcription regulation</keyword>
<comment type="caution">
    <text evidence="6">The sequence shown here is derived from an EMBL/GenBank/DDBJ whole genome shotgun (WGS) entry which is preliminary data.</text>
</comment>
<name>A0ABQ3GA81_9MICC</name>
<dbReference type="GO" id="GO:0003677">
    <property type="term" value="F:DNA binding"/>
    <property type="evidence" value="ECO:0007669"/>
    <property type="project" value="UniProtKB-KW"/>
</dbReference>
<evidence type="ECO:0000313" key="7">
    <source>
        <dbReference type="Proteomes" id="UP000642819"/>
    </source>
</evidence>
<keyword evidence="7" id="KW-1185">Reference proteome</keyword>
<dbReference type="Gene3D" id="1.10.10.10">
    <property type="entry name" value="Winged helix-like DNA-binding domain superfamily/Winged helix DNA-binding domain"/>
    <property type="match status" value="1"/>
</dbReference>
<comment type="similarity">
    <text evidence="1">Belongs to the SorC transcriptional regulatory family.</text>
</comment>
<evidence type="ECO:0000256" key="3">
    <source>
        <dbReference type="ARBA" id="ARBA00023125"/>
    </source>
</evidence>
<reference evidence="7" key="1">
    <citation type="journal article" date="2019" name="Int. J. Syst. Evol. Microbiol.">
        <title>The Global Catalogue of Microorganisms (GCM) 10K type strain sequencing project: providing services to taxonomists for standard genome sequencing and annotation.</title>
        <authorList>
            <consortium name="The Broad Institute Genomics Platform"/>
            <consortium name="The Broad Institute Genome Sequencing Center for Infectious Disease"/>
            <person name="Wu L."/>
            <person name="Ma J."/>
        </authorList>
    </citation>
    <scope>NUCLEOTIDE SEQUENCE [LARGE SCALE GENOMIC DNA]</scope>
    <source>
        <strain evidence="7">KCTC 19466</strain>
    </source>
</reference>
<dbReference type="SUPFAM" id="SSF100950">
    <property type="entry name" value="NagB/RpiA/CoA transferase-like"/>
    <property type="match status" value="1"/>
</dbReference>
<dbReference type="InterPro" id="IPR051054">
    <property type="entry name" value="SorC_transcr_regulators"/>
</dbReference>
<organism evidence="6 7">
    <name type="scientific">Zhihengliuella salsuginis</name>
    <dbReference type="NCBI Taxonomy" id="578222"/>
    <lineage>
        <taxon>Bacteria</taxon>
        <taxon>Bacillati</taxon>
        <taxon>Actinomycetota</taxon>
        <taxon>Actinomycetes</taxon>
        <taxon>Micrococcales</taxon>
        <taxon>Micrococcaceae</taxon>
        <taxon>Zhihengliuella</taxon>
    </lineage>
</organism>
<dbReference type="InterPro" id="IPR036388">
    <property type="entry name" value="WH-like_DNA-bd_sf"/>
</dbReference>
<keyword evidence="3 6" id="KW-0238">DNA-binding</keyword>
<dbReference type="PANTHER" id="PTHR34294:SF1">
    <property type="entry name" value="TRANSCRIPTIONAL REGULATOR LSRR"/>
    <property type="match status" value="1"/>
</dbReference>
<dbReference type="EMBL" id="BMXK01000001">
    <property type="protein sequence ID" value="GHC99563.1"/>
    <property type="molecule type" value="Genomic_DNA"/>
</dbReference>
<sequence>MSTTHQELLADIATAYYLDNTSKVEIAKEHGISRFQVARYLDEARREGVVDITIHRPAHTQIDAAALAAVLGVEGVDIAREPAGRSAREAVAVQAAATLDSLARKGCTIGVSWSRTLSLMTTHLGQLPTCDVVQLAGDLRFGNDAGSGQLIHQLGTAAGGRTWPLPAPLIVESAQLASSLRRLPEISEAQAKADHLDIAMVAIGTWTSGRSTVWARVSEEERASIAAAGAVAEISGRLLTETGEHVDAGLDGRVIAVTIDQLRAATTTVAIAYGLDNLPGVLAALRGGFIQRLVIDGDLAAALAEHAGLDAA</sequence>
<dbReference type="InterPro" id="IPR007324">
    <property type="entry name" value="Sugar-bd_dom_put"/>
</dbReference>
<evidence type="ECO:0000256" key="1">
    <source>
        <dbReference type="ARBA" id="ARBA00010466"/>
    </source>
</evidence>
<proteinExistence type="inferred from homology"/>
<dbReference type="Proteomes" id="UP000642819">
    <property type="component" value="Unassembled WGS sequence"/>
</dbReference>